<evidence type="ECO:0000313" key="12">
    <source>
        <dbReference type="Proteomes" id="UP001575105"/>
    </source>
</evidence>
<evidence type="ECO:0000256" key="3">
    <source>
        <dbReference type="ARBA" id="ARBA00006602"/>
    </source>
</evidence>
<protein>
    <recommendedName>
        <fullName evidence="4">Flagellar assembly protein FliH</fullName>
    </recommendedName>
</protein>
<keyword evidence="6" id="KW-0963">Cytoplasm</keyword>
<dbReference type="Gene3D" id="3.30.2320.30">
    <property type="entry name" value="ATP synthase, E subunit, C-terminal"/>
    <property type="match status" value="1"/>
</dbReference>
<evidence type="ECO:0000256" key="1">
    <source>
        <dbReference type="ARBA" id="ARBA00003041"/>
    </source>
</evidence>
<evidence type="ECO:0000256" key="9">
    <source>
        <dbReference type="ARBA" id="ARBA00023225"/>
    </source>
</evidence>
<comment type="similarity">
    <text evidence="3">Belongs to the FliH family.</text>
</comment>
<evidence type="ECO:0000256" key="4">
    <source>
        <dbReference type="ARBA" id="ARBA00016507"/>
    </source>
</evidence>
<dbReference type="Proteomes" id="UP001575105">
    <property type="component" value="Unassembled WGS sequence"/>
</dbReference>
<evidence type="ECO:0000256" key="6">
    <source>
        <dbReference type="ARBA" id="ARBA00022490"/>
    </source>
</evidence>
<dbReference type="InterPro" id="IPR038495">
    <property type="entry name" value="ATPase_E_C"/>
</dbReference>
<dbReference type="InterPro" id="IPR018035">
    <property type="entry name" value="Flagellar_FliH/T3SS_HrpE"/>
</dbReference>
<organism evidence="11 12">
    <name type="scientific">Natronomicrosphaera hydrolytica</name>
    <dbReference type="NCBI Taxonomy" id="3242702"/>
    <lineage>
        <taxon>Bacteria</taxon>
        <taxon>Pseudomonadati</taxon>
        <taxon>Planctomycetota</taxon>
        <taxon>Phycisphaerae</taxon>
        <taxon>Phycisphaerales</taxon>
        <taxon>Phycisphaeraceae</taxon>
        <taxon>Natronomicrosphaera</taxon>
    </lineage>
</organism>
<sequence>MPVIKSDNATPLLKEAIVLDLGDIGRQAAKLRAAAEQRAMQTLTNAERKAKQLIDGAAEKGHAQGFAEGREQGLAEGREQGRAEALAQSTEQLKQLQAGWTQALAGWEEHCVQMDRDSRQAVLAFALRVAEKLVHRVVEVDEEVVVKQLAKALTYVLHANEVTVTVHPDDRPTLEAAVPKLLSTFDQLEHIKLVDDEAVGRGGCVVRGGQGRVDATIDTQLQRVVDAILPGGGG</sequence>
<dbReference type="PRINTS" id="PR01003">
    <property type="entry name" value="FLGFLIH"/>
</dbReference>
<evidence type="ECO:0000256" key="5">
    <source>
        <dbReference type="ARBA" id="ARBA00022448"/>
    </source>
</evidence>
<name>A0ABV4U717_9BACT</name>
<dbReference type="Pfam" id="PF02108">
    <property type="entry name" value="FliH"/>
    <property type="match status" value="1"/>
</dbReference>
<feature type="domain" description="Flagellar assembly protein FliH/Type III secretion system HrpE" evidence="10">
    <location>
        <begin position="101"/>
        <end position="224"/>
    </location>
</feature>
<evidence type="ECO:0000256" key="7">
    <source>
        <dbReference type="ARBA" id="ARBA00022795"/>
    </source>
</evidence>
<dbReference type="InterPro" id="IPR000563">
    <property type="entry name" value="Flag_FliH"/>
</dbReference>
<comment type="subcellular location">
    <subcellularLocation>
        <location evidence="2">Cytoplasm</location>
    </subcellularLocation>
</comment>
<dbReference type="InterPro" id="IPR051472">
    <property type="entry name" value="T3SS_Stator/FliH"/>
</dbReference>
<evidence type="ECO:0000256" key="8">
    <source>
        <dbReference type="ARBA" id="ARBA00022927"/>
    </source>
</evidence>
<dbReference type="RefSeq" id="WP_425345573.1">
    <property type="nucleotide sequence ID" value="NZ_JBGUBD010000005.1"/>
</dbReference>
<dbReference type="EMBL" id="JBGUBD010000005">
    <property type="protein sequence ID" value="MFA9478647.1"/>
    <property type="molecule type" value="Genomic_DNA"/>
</dbReference>
<dbReference type="PANTHER" id="PTHR34982:SF1">
    <property type="entry name" value="FLAGELLAR ASSEMBLY PROTEIN FLIH"/>
    <property type="match status" value="1"/>
</dbReference>
<comment type="function">
    <text evidence="1">Needed for flagellar regrowth and assembly.</text>
</comment>
<dbReference type="PANTHER" id="PTHR34982">
    <property type="entry name" value="YOP PROTEINS TRANSLOCATION PROTEIN L"/>
    <property type="match status" value="1"/>
</dbReference>
<evidence type="ECO:0000259" key="10">
    <source>
        <dbReference type="Pfam" id="PF02108"/>
    </source>
</evidence>
<keyword evidence="12" id="KW-1185">Reference proteome</keyword>
<evidence type="ECO:0000256" key="2">
    <source>
        <dbReference type="ARBA" id="ARBA00004496"/>
    </source>
</evidence>
<keyword evidence="8" id="KW-0653">Protein transport</keyword>
<keyword evidence="5" id="KW-0813">Transport</keyword>
<accession>A0ABV4U717</accession>
<keyword evidence="9" id="KW-1006">Bacterial flagellum protein export</keyword>
<dbReference type="SUPFAM" id="SSF160527">
    <property type="entry name" value="V-type ATPase subunit E-like"/>
    <property type="match status" value="1"/>
</dbReference>
<proteinExistence type="inferred from homology"/>
<gene>
    <name evidence="11" type="ORF">ACERK3_10100</name>
</gene>
<keyword evidence="7" id="KW-1005">Bacterial flagellum biogenesis</keyword>
<comment type="caution">
    <text evidence="11">The sequence shown here is derived from an EMBL/GenBank/DDBJ whole genome shotgun (WGS) entry which is preliminary data.</text>
</comment>
<evidence type="ECO:0000313" key="11">
    <source>
        <dbReference type="EMBL" id="MFA9478647.1"/>
    </source>
</evidence>
<reference evidence="11 12" key="1">
    <citation type="submission" date="2024-08" db="EMBL/GenBank/DDBJ databases">
        <title>Whole-genome sequencing of halo(alkali)philic microorganisms from hypersaline lakes.</title>
        <authorList>
            <person name="Sorokin D.Y."/>
            <person name="Merkel A.Y."/>
            <person name="Messina E."/>
            <person name="Yakimov M."/>
        </authorList>
    </citation>
    <scope>NUCLEOTIDE SEQUENCE [LARGE SCALE GENOMIC DNA]</scope>
    <source>
        <strain evidence="11 12">AB-hyl4</strain>
    </source>
</reference>